<accession>A0A2S6NCB1</accession>
<dbReference type="EMBL" id="NHSJ01000041">
    <property type="protein sequence ID" value="PPQ32253.1"/>
    <property type="molecule type" value="Genomic_DNA"/>
</dbReference>
<gene>
    <name evidence="1" type="ORF">CCR94_06290</name>
</gene>
<evidence type="ECO:0000313" key="1">
    <source>
        <dbReference type="EMBL" id="PPQ32253.1"/>
    </source>
</evidence>
<name>A0A2S6NCB1_9HYPH</name>
<reference evidence="1 2" key="1">
    <citation type="journal article" date="2018" name="Arch. Microbiol.">
        <title>New insights into the metabolic potential of the phototrophic purple bacterium Rhodopila globiformis DSM 161(T) from its draft genome sequence and evidence for a vanadium-dependent nitrogenase.</title>
        <authorList>
            <person name="Imhoff J.F."/>
            <person name="Rahn T."/>
            <person name="Kunzel S."/>
            <person name="Neulinger S.C."/>
        </authorList>
    </citation>
    <scope>NUCLEOTIDE SEQUENCE [LARGE SCALE GENOMIC DNA]</scope>
    <source>
        <strain evidence="1 2">DSM 16996</strain>
    </source>
</reference>
<organism evidence="1 2">
    <name type="scientific">Rhodoblastus sphagnicola</name>
    <dbReference type="NCBI Taxonomy" id="333368"/>
    <lineage>
        <taxon>Bacteria</taxon>
        <taxon>Pseudomonadati</taxon>
        <taxon>Pseudomonadota</taxon>
        <taxon>Alphaproteobacteria</taxon>
        <taxon>Hyphomicrobiales</taxon>
        <taxon>Rhodoblastaceae</taxon>
        <taxon>Rhodoblastus</taxon>
    </lineage>
</organism>
<proteinExistence type="predicted"/>
<dbReference type="AlphaFoldDB" id="A0A2S6NCB1"/>
<evidence type="ECO:0000313" key="2">
    <source>
        <dbReference type="Proteomes" id="UP000239089"/>
    </source>
</evidence>
<sequence>MARGPTSFPDIEAKVEAILDFVGVIEAEGHRALTACATRSHATLNRAFMRDRCGFRETVSRSAKANRTNVLEAKA</sequence>
<keyword evidence="2" id="KW-1185">Reference proteome</keyword>
<protein>
    <submittedName>
        <fullName evidence="1">Uncharacterized protein</fullName>
    </submittedName>
</protein>
<comment type="caution">
    <text evidence="1">The sequence shown here is derived from an EMBL/GenBank/DDBJ whole genome shotgun (WGS) entry which is preliminary data.</text>
</comment>
<dbReference type="Proteomes" id="UP000239089">
    <property type="component" value="Unassembled WGS sequence"/>
</dbReference>